<evidence type="ECO:0000313" key="2">
    <source>
        <dbReference type="EMBL" id="GMN75421.1"/>
    </source>
</evidence>
<organism evidence="2 3">
    <name type="scientific">Ficus carica</name>
    <name type="common">Common fig</name>
    <dbReference type="NCBI Taxonomy" id="3494"/>
    <lineage>
        <taxon>Eukaryota</taxon>
        <taxon>Viridiplantae</taxon>
        <taxon>Streptophyta</taxon>
        <taxon>Embryophyta</taxon>
        <taxon>Tracheophyta</taxon>
        <taxon>Spermatophyta</taxon>
        <taxon>Magnoliopsida</taxon>
        <taxon>eudicotyledons</taxon>
        <taxon>Gunneridae</taxon>
        <taxon>Pentapetalae</taxon>
        <taxon>rosids</taxon>
        <taxon>fabids</taxon>
        <taxon>Rosales</taxon>
        <taxon>Moraceae</taxon>
        <taxon>Ficeae</taxon>
        <taxon>Ficus</taxon>
    </lineage>
</organism>
<feature type="non-terminal residue" evidence="2">
    <location>
        <position position="1"/>
    </location>
</feature>
<dbReference type="Proteomes" id="UP001187192">
    <property type="component" value="Unassembled WGS sequence"/>
</dbReference>
<sequence>SPAGEGGRAVAGEGKALLRFRPCFGASAASRRAPSIHRRDPTTSPTSCEGNEVHCNHALQIRRRNSRVEGGPTESQW</sequence>
<evidence type="ECO:0000313" key="3">
    <source>
        <dbReference type="Proteomes" id="UP001187192"/>
    </source>
</evidence>
<gene>
    <name evidence="2" type="ORF">TIFTF001_056845</name>
</gene>
<evidence type="ECO:0000256" key="1">
    <source>
        <dbReference type="SAM" id="MobiDB-lite"/>
    </source>
</evidence>
<protein>
    <submittedName>
        <fullName evidence="2">Uncharacterized protein</fullName>
    </submittedName>
</protein>
<feature type="region of interest" description="Disordered" evidence="1">
    <location>
        <begin position="29"/>
        <end position="52"/>
    </location>
</feature>
<name>A0AA88ENB9_FICCA</name>
<comment type="caution">
    <text evidence="2">The sequence shown here is derived from an EMBL/GenBank/DDBJ whole genome shotgun (WGS) entry which is preliminary data.</text>
</comment>
<dbReference type="EMBL" id="BTGU01022343">
    <property type="protein sequence ID" value="GMN75421.1"/>
    <property type="molecule type" value="Genomic_DNA"/>
</dbReference>
<accession>A0AA88ENB9</accession>
<keyword evidence="3" id="KW-1185">Reference proteome</keyword>
<dbReference type="AlphaFoldDB" id="A0AA88ENB9"/>
<reference evidence="2" key="1">
    <citation type="submission" date="2023-07" db="EMBL/GenBank/DDBJ databases">
        <title>draft genome sequence of fig (Ficus carica).</title>
        <authorList>
            <person name="Takahashi T."/>
            <person name="Nishimura K."/>
        </authorList>
    </citation>
    <scope>NUCLEOTIDE SEQUENCE</scope>
</reference>
<proteinExistence type="predicted"/>